<feature type="domain" description="DUF2470" evidence="2">
    <location>
        <begin position="195"/>
        <end position="270"/>
    </location>
</feature>
<evidence type="ECO:0000313" key="4">
    <source>
        <dbReference type="Proteomes" id="UP000314251"/>
    </source>
</evidence>
<dbReference type="PANTHER" id="PTHR13343:SF24">
    <property type="entry name" value="OS07G0573800 PROTEIN"/>
    <property type="match status" value="1"/>
</dbReference>
<dbReference type="SUPFAM" id="SSF50475">
    <property type="entry name" value="FMN-binding split barrel"/>
    <property type="match status" value="1"/>
</dbReference>
<name>A0A5N6A5C6_9ACTN</name>
<reference evidence="3" key="1">
    <citation type="submission" date="2019-10" db="EMBL/GenBank/DDBJ databases">
        <title>Nonomuraea sp. nov., isolated from Phyllanthus amarus.</title>
        <authorList>
            <person name="Klykleung N."/>
            <person name="Tanasupawat S."/>
        </authorList>
    </citation>
    <scope>NUCLEOTIDE SEQUENCE [LARGE SCALE GENOMIC DNA]</scope>
    <source>
        <strain evidence="3">3MP-10</strain>
    </source>
</reference>
<dbReference type="AlphaFoldDB" id="A0A5N6A5C6"/>
<protein>
    <submittedName>
        <fullName evidence="3">DUF2470 domain-containing protein</fullName>
    </submittedName>
</protein>
<dbReference type="PANTHER" id="PTHR13343">
    <property type="entry name" value="CREG1 PROTEIN"/>
    <property type="match status" value="1"/>
</dbReference>
<dbReference type="Gene3D" id="2.30.110.10">
    <property type="entry name" value="Electron Transport, Fmn-binding Protein, Chain A"/>
    <property type="match status" value="1"/>
</dbReference>
<gene>
    <name evidence="3" type="ORF">FH607_021405</name>
</gene>
<dbReference type="Gene3D" id="3.20.180.10">
    <property type="entry name" value="PNP-oxidase-like"/>
    <property type="match status" value="1"/>
</dbReference>
<dbReference type="RefSeq" id="WP_139671031.1">
    <property type="nucleotide sequence ID" value="NZ_VDLY02000014.1"/>
</dbReference>
<evidence type="ECO:0000256" key="1">
    <source>
        <dbReference type="SAM" id="MobiDB-lite"/>
    </source>
</evidence>
<feature type="compositionally biased region" description="Basic and acidic residues" evidence="1">
    <location>
        <begin position="13"/>
        <end position="25"/>
    </location>
</feature>
<keyword evidence="4" id="KW-1185">Reference proteome</keyword>
<dbReference type="EMBL" id="VDLY02000014">
    <property type="protein sequence ID" value="KAB8162598.1"/>
    <property type="molecule type" value="Genomic_DNA"/>
</dbReference>
<evidence type="ECO:0000313" key="3">
    <source>
        <dbReference type="EMBL" id="KAB8162598.1"/>
    </source>
</evidence>
<dbReference type="GO" id="GO:0005737">
    <property type="term" value="C:cytoplasm"/>
    <property type="evidence" value="ECO:0007669"/>
    <property type="project" value="UniProtKB-ARBA"/>
</dbReference>
<dbReference type="InterPro" id="IPR037119">
    <property type="entry name" value="Haem_oxidase_HugZ-like_sf"/>
</dbReference>
<organism evidence="3 4">
    <name type="scientific">Streptomyces mimosae</name>
    <dbReference type="NCBI Taxonomy" id="2586635"/>
    <lineage>
        <taxon>Bacteria</taxon>
        <taxon>Bacillati</taxon>
        <taxon>Actinomycetota</taxon>
        <taxon>Actinomycetes</taxon>
        <taxon>Kitasatosporales</taxon>
        <taxon>Streptomycetaceae</taxon>
        <taxon>Streptomyces</taxon>
    </lineage>
</organism>
<dbReference type="Proteomes" id="UP000314251">
    <property type="component" value="Unassembled WGS sequence"/>
</dbReference>
<dbReference type="Pfam" id="PF10615">
    <property type="entry name" value="DUF2470"/>
    <property type="match status" value="1"/>
</dbReference>
<accession>A0A5N6A5C6</accession>
<feature type="region of interest" description="Disordered" evidence="1">
    <location>
        <begin position="1"/>
        <end position="35"/>
    </location>
</feature>
<evidence type="ECO:0000259" key="2">
    <source>
        <dbReference type="Pfam" id="PF10615"/>
    </source>
</evidence>
<dbReference type="InterPro" id="IPR012349">
    <property type="entry name" value="Split_barrel_FMN-bd"/>
</dbReference>
<dbReference type="InterPro" id="IPR019595">
    <property type="entry name" value="DUF2470"/>
</dbReference>
<sequence length="286" mass="30871">MIRPGSPLPDTGNRSREAGQPRPTEEAQQPTAAERVRTLVESNASATLTIPGGERDTFDNPVPSVPEARAVTPRGDVLLLVPTDSLAGRTAVHAQHDEVTAVMEITDVAPVSVPQRIRGRAWVAGWLTSVPAEESGACRRLLAKAHPAGPVPGPGWTLLRLEVGEAYTDDLWGEAHVEPDEFADATADPMARHEAELLQHLAASHQDQLGSLCRLLDQAPGGCRQPVSIAPLSLDRFGLRLRCRTEGSCFDARFDFPEPVGDIGQLRRAMRWLFESAAETPPAADR</sequence>
<comment type="caution">
    <text evidence="3">The sequence shown here is derived from an EMBL/GenBank/DDBJ whole genome shotgun (WGS) entry which is preliminary data.</text>
</comment>
<dbReference type="OrthoDB" id="3381348at2"/>
<proteinExistence type="predicted"/>